<evidence type="ECO:0000256" key="1">
    <source>
        <dbReference type="SAM" id="SignalP"/>
    </source>
</evidence>
<dbReference type="Proteomes" id="UP000435112">
    <property type="component" value="Unassembled WGS sequence"/>
</dbReference>
<keyword evidence="6" id="KW-1185">Reference proteome</keyword>
<evidence type="ECO:0000313" key="7">
    <source>
        <dbReference type="Proteomes" id="UP000435112"/>
    </source>
</evidence>
<reference evidence="5 7" key="1">
    <citation type="submission" date="2018-09" db="EMBL/GenBank/DDBJ databases">
        <title>Genomic investigation of the strawberry pathogen Phytophthora fragariae indicates pathogenicity is determined by transcriptional variation in three key races.</title>
        <authorList>
            <person name="Adams T.M."/>
            <person name="Armitage A.D."/>
            <person name="Sobczyk M.K."/>
            <person name="Bates H.J."/>
            <person name="Dunwell J.M."/>
            <person name="Nellist C.F."/>
            <person name="Harrison R.J."/>
        </authorList>
    </citation>
    <scope>NUCLEOTIDE SEQUENCE [LARGE SCALE GENOMIC DNA]</scope>
    <source>
        <strain evidence="3 5">SCRP249</strain>
        <strain evidence="2 7">SCRP324</strain>
        <strain evidence="4 6">SCRP333</strain>
    </source>
</reference>
<name>A0A6A3M3K0_9STRA</name>
<evidence type="ECO:0000313" key="2">
    <source>
        <dbReference type="EMBL" id="KAE9020983.1"/>
    </source>
</evidence>
<keyword evidence="1" id="KW-0732">Signal</keyword>
<dbReference type="EMBL" id="QXFU01000776">
    <property type="protein sequence ID" value="KAE9020983.1"/>
    <property type="molecule type" value="Genomic_DNA"/>
</dbReference>
<proteinExistence type="predicted"/>
<dbReference type="Proteomes" id="UP000429607">
    <property type="component" value="Unassembled WGS sequence"/>
</dbReference>
<dbReference type="AlphaFoldDB" id="A0A6A3M3K0"/>
<dbReference type="Proteomes" id="UP000434957">
    <property type="component" value="Unassembled WGS sequence"/>
</dbReference>
<sequence>MQYQLGTVWCLLKKLFVTMARNIAWPRYTQNYTASGIPTTTVVFDGCAEK</sequence>
<organism evidence="3 5">
    <name type="scientific">Phytophthora rubi</name>
    <dbReference type="NCBI Taxonomy" id="129364"/>
    <lineage>
        <taxon>Eukaryota</taxon>
        <taxon>Sar</taxon>
        <taxon>Stramenopiles</taxon>
        <taxon>Oomycota</taxon>
        <taxon>Peronosporomycetes</taxon>
        <taxon>Peronosporales</taxon>
        <taxon>Peronosporaceae</taxon>
        <taxon>Phytophthora</taxon>
    </lineage>
</organism>
<dbReference type="EMBL" id="QXFV01000777">
    <property type="protein sequence ID" value="KAE9026661.1"/>
    <property type="molecule type" value="Genomic_DNA"/>
</dbReference>
<evidence type="ECO:0000313" key="6">
    <source>
        <dbReference type="Proteomes" id="UP000434957"/>
    </source>
</evidence>
<evidence type="ECO:0000313" key="5">
    <source>
        <dbReference type="Proteomes" id="UP000429607"/>
    </source>
</evidence>
<protein>
    <submittedName>
        <fullName evidence="3">Uncharacterized protein</fullName>
    </submittedName>
</protein>
<comment type="caution">
    <text evidence="3">The sequence shown here is derived from an EMBL/GenBank/DDBJ whole genome shotgun (WGS) entry which is preliminary data.</text>
</comment>
<gene>
    <name evidence="3" type="ORF">PR001_g12151</name>
    <name evidence="2" type="ORF">PR002_g12384</name>
    <name evidence="4" type="ORF">PR003_g13022</name>
</gene>
<dbReference type="EMBL" id="QXFT01000806">
    <property type="protein sequence ID" value="KAE9335427.1"/>
    <property type="molecule type" value="Genomic_DNA"/>
</dbReference>
<accession>A0A6A3M3K0</accession>
<feature type="chain" id="PRO_5036165055" evidence="1">
    <location>
        <begin position="21"/>
        <end position="50"/>
    </location>
</feature>
<evidence type="ECO:0000313" key="3">
    <source>
        <dbReference type="EMBL" id="KAE9026661.1"/>
    </source>
</evidence>
<feature type="signal peptide" evidence="1">
    <location>
        <begin position="1"/>
        <end position="20"/>
    </location>
</feature>
<evidence type="ECO:0000313" key="4">
    <source>
        <dbReference type="EMBL" id="KAE9335427.1"/>
    </source>
</evidence>